<reference evidence="3" key="1">
    <citation type="journal article" date="2022" name="Int. J. Syst. Evol. Microbiol.">
        <title>Anaeromyxobacter oryzae sp. nov., Anaeromyxobacter diazotrophicus sp. nov. and Anaeromyxobacter paludicola sp. nov., isolated from paddy soils.</title>
        <authorList>
            <person name="Itoh H."/>
            <person name="Xu Z."/>
            <person name="Mise K."/>
            <person name="Masuda Y."/>
            <person name="Ushijima N."/>
            <person name="Hayakawa C."/>
            <person name="Shiratori Y."/>
            <person name="Senoo K."/>
        </authorList>
    </citation>
    <scope>NUCLEOTIDE SEQUENCE [LARGE SCALE GENOMIC DNA]</scope>
    <source>
        <strain evidence="3">Red630</strain>
    </source>
</reference>
<dbReference type="Gene3D" id="3.10.180.10">
    <property type="entry name" value="2,3-Dihydroxybiphenyl 1,2-Dioxygenase, domain 1"/>
    <property type="match status" value="1"/>
</dbReference>
<evidence type="ECO:0000313" key="3">
    <source>
        <dbReference type="Proteomes" id="UP001162734"/>
    </source>
</evidence>
<keyword evidence="3" id="KW-1185">Reference proteome</keyword>
<name>A0ABN6N8C4_9BACT</name>
<sequence>MPTLRTKITPHLWFAKGAAEAARFYASLFPDSHVDQVTPIPVDTPSGPANSVQIVSFTLAGQPFVAIDAGPLDPFNHAISFVVSCADQAEVDHYWNAFADGGQPERCGWVRDRFGVYWQVVPDALGELMQRADTAGGKRVMQAMLGMQKLDVAGLQRAYEGT</sequence>
<dbReference type="InterPro" id="IPR009725">
    <property type="entry name" value="3_dmu_93_MTrfase"/>
</dbReference>
<dbReference type="EMBL" id="AP025592">
    <property type="protein sequence ID" value="BDG09447.1"/>
    <property type="molecule type" value="Genomic_DNA"/>
</dbReference>
<dbReference type="RefSeq" id="WP_248341633.1">
    <property type="nucleotide sequence ID" value="NZ_AP025592.1"/>
</dbReference>
<dbReference type="PIRSF" id="PIRSF021700">
    <property type="entry name" value="3_dmu_93_MTrfase"/>
    <property type="match status" value="1"/>
</dbReference>
<feature type="domain" description="PhnB-like" evidence="1">
    <location>
        <begin position="7"/>
        <end position="121"/>
    </location>
</feature>
<gene>
    <name evidence="2" type="ORF">AMPC_25600</name>
</gene>
<evidence type="ECO:0000313" key="2">
    <source>
        <dbReference type="EMBL" id="BDG09447.1"/>
    </source>
</evidence>
<dbReference type="CDD" id="cd06588">
    <property type="entry name" value="PhnB_like"/>
    <property type="match status" value="1"/>
</dbReference>
<dbReference type="InterPro" id="IPR029068">
    <property type="entry name" value="Glyas_Bleomycin-R_OHBP_Dase"/>
</dbReference>
<proteinExistence type="predicted"/>
<dbReference type="Pfam" id="PF06983">
    <property type="entry name" value="3-dmu-9_3-mt"/>
    <property type="match status" value="1"/>
</dbReference>
<accession>A0ABN6N8C4</accession>
<evidence type="ECO:0000259" key="1">
    <source>
        <dbReference type="Pfam" id="PF06983"/>
    </source>
</evidence>
<protein>
    <submittedName>
        <fullName evidence="2">VOC family protein</fullName>
    </submittedName>
</protein>
<dbReference type="Proteomes" id="UP001162734">
    <property type="component" value="Chromosome"/>
</dbReference>
<dbReference type="PANTHER" id="PTHR33990:SF2">
    <property type="entry name" value="PHNB-LIKE DOMAIN-CONTAINING PROTEIN"/>
    <property type="match status" value="1"/>
</dbReference>
<dbReference type="PANTHER" id="PTHR33990">
    <property type="entry name" value="PROTEIN YJDN-RELATED"/>
    <property type="match status" value="1"/>
</dbReference>
<organism evidence="2 3">
    <name type="scientific">Anaeromyxobacter paludicola</name>
    <dbReference type="NCBI Taxonomy" id="2918171"/>
    <lineage>
        <taxon>Bacteria</taxon>
        <taxon>Pseudomonadati</taxon>
        <taxon>Myxococcota</taxon>
        <taxon>Myxococcia</taxon>
        <taxon>Myxococcales</taxon>
        <taxon>Cystobacterineae</taxon>
        <taxon>Anaeromyxobacteraceae</taxon>
        <taxon>Anaeromyxobacter</taxon>
    </lineage>
</organism>
<dbReference type="SUPFAM" id="SSF54593">
    <property type="entry name" value="Glyoxalase/Bleomycin resistance protein/Dihydroxybiphenyl dioxygenase"/>
    <property type="match status" value="1"/>
</dbReference>
<dbReference type="InterPro" id="IPR028973">
    <property type="entry name" value="PhnB-like"/>
</dbReference>